<feature type="compositionally biased region" description="Basic residues" evidence="7">
    <location>
        <begin position="254"/>
        <end position="263"/>
    </location>
</feature>
<evidence type="ECO:0000256" key="5">
    <source>
        <dbReference type="ARBA" id="ARBA00045658"/>
    </source>
</evidence>
<evidence type="ECO:0000256" key="3">
    <source>
        <dbReference type="ARBA" id="ARBA00023186"/>
    </source>
</evidence>
<dbReference type="InterPro" id="IPR036627">
    <property type="entry name" value="CobW-likC_sf"/>
</dbReference>
<dbReference type="InterPro" id="IPR003495">
    <property type="entry name" value="CobW/HypB/UreG_nucleotide-bd"/>
</dbReference>
<evidence type="ECO:0000256" key="1">
    <source>
        <dbReference type="ARBA" id="ARBA00022741"/>
    </source>
</evidence>
<dbReference type="SMART" id="SM00833">
    <property type="entry name" value="CobW_C"/>
    <property type="match status" value="1"/>
</dbReference>
<dbReference type="Proteomes" id="UP000386575">
    <property type="component" value="Unassembled WGS sequence"/>
</dbReference>
<dbReference type="InterPro" id="IPR051316">
    <property type="entry name" value="Zinc-reg_GTPase_activator"/>
</dbReference>
<dbReference type="SUPFAM" id="SSF90002">
    <property type="entry name" value="Hypothetical protein YjiA, C-terminal domain"/>
    <property type="match status" value="1"/>
</dbReference>
<evidence type="ECO:0000256" key="4">
    <source>
        <dbReference type="ARBA" id="ARBA00034320"/>
    </source>
</evidence>
<keyword evidence="3" id="KW-0143">Chaperone</keyword>
<reference evidence="9 10" key="1">
    <citation type="submission" date="2019-09" db="EMBL/GenBank/DDBJ databases">
        <title>Genome sequencing of Ng87 strain.</title>
        <authorList>
            <person name="Karasev E.S."/>
            <person name="Andronov E."/>
        </authorList>
    </citation>
    <scope>NUCLEOTIDE SEQUENCE [LARGE SCALE GENOMIC DNA]</scope>
    <source>
        <strain evidence="9 10">Ng87</strain>
    </source>
</reference>
<evidence type="ECO:0000256" key="7">
    <source>
        <dbReference type="SAM" id="MobiDB-lite"/>
    </source>
</evidence>
<gene>
    <name evidence="9" type="ORF">F4V91_19415</name>
</gene>
<comment type="caution">
    <text evidence="9">The sequence shown here is derived from an EMBL/GenBank/DDBJ whole genome shotgun (WGS) entry which is preliminary data.</text>
</comment>
<comment type="catalytic activity">
    <reaction evidence="6">
        <text>GTP + H2O = GDP + phosphate + H(+)</text>
        <dbReference type="Rhea" id="RHEA:19669"/>
        <dbReference type="ChEBI" id="CHEBI:15377"/>
        <dbReference type="ChEBI" id="CHEBI:15378"/>
        <dbReference type="ChEBI" id="CHEBI:37565"/>
        <dbReference type="ChEBI" id="CHEBI:43474"/>
        <dbReference type="ChEBI" id="CHEBI:58189"/>
    </reaction>
    <physiologicalReaction direction="left-to-right" evidence="6">
        <dbReference type="Rhea" id="RHEA:19670"/>
    </physiologicalReaction>
</comment>
<dbReference type="GO" id="GO:0000166">
    <property type="term" value="F:nucleotide binding"/>
    <property type="evidence" value="ECO:0007669"/>
    <property type="project" value="UniProtKB-KW"/>
</dbReference>
<dbReference type="Gene3D" id="3.30.1220.10">
    <property type="entry name" value="CobW-like, C-terminal domain"/>
    <property type="match status" value="1"/>
</dbReference>
<keyword evidence="2" id="KW-0378">Hydrolase</keyword>
<comment type="similarity">
    <text evidence="4">Belongs to the SIMIBI class G3E GTPase family. ZNG1 subfamily.</text>
</comment>
<dbReference type="SUPFAM" id="SSF52540">
    <property type="entry name" value="P-loop containing nucleoside triphosphate hydrolases"/>
    <property type="match status" value="1"/>
</dbReference>
<proteinExistence type="inferred from homology"/>
<feature type="region of interest" description="Disordered" evidence="7">
    <location>
        <begin position="230"/>
        <end position="266"/>
    </location>
</feature>
<dbReference type="AlphaFoldDB" id="A0A6A1TWE1"/>
<evidence type="ECO:0000313" key="9">
    <source>
        <dbReference type="EMBL" id="KAB1088395.1"/>
    </source>
</evidence>
<comment type="function">
    <text evidence="5">Zinc chaperone that directly transfers zinc cofactor to target proteins, thereby activating them. Zinc is transferred from the CXCC motif in the GTPase domain to the zinc binding site in target proteins in a process requiring GTP hydrolysis.</text>
</comment>
<evidence type="ECO:0000313" key="10">
    <source>
        <dbReference type="Proteomes" id="UP000386575"/>
    </source>
</evidence>
<dbReference type="EMBL" id="VZUL01000002">
    <property type="protein sequence ID" value="KAB1088395.1"/>
    <property type="molecule type" value="Genomic_DNA"/>
</dbReference>
<organism evidence="9 10">
    <name type="scientific">Neorhizobium galegae</name>
    <name type="common">Rhizobium galegae</name>
    <dbReference type="NCBI Taxonomy" id="399"/>
    <lineage>
        <taxon>Bacteria</taxon>
        <taxon>Pseudomonadati</taxon>
        <taxon>Pseudomonadota</taxon>
        <taxon>Alphaproteobacteria</taxon>
        <taxon>Hyphomicrobiales</taxon>
        <taxon>Rhizobiaceae</taxon>
        <taxon>Rhizobium/Agrobacterium group</taxon>
        <taxon>Neorhizobium</taxon>
    </lineage>
</organism>
<feature type="compositionally biased region" description="Basic and acidic residues" evidence="7">
    <location>
        <begin position="241"/>
        <end position="253"/>
    </location>
</feature>
<name>A0A6A1TWE1_NEOGA</name>
<keyword evidence="1" id="KW-0547">Nucleotide-binding</keyword>
<dbReference type="Pfam" id="PF07683">
    <property type="entry name" value="CobW_C"/>
    <property type="match status" value="1"/>
</dbReference>
<sequence>MSSARSRIPVSILTGFLGAGKSTLLNRILKDPGTSDTAVIINEFGEVGIDNFLVEASGDALLEIANGCLCCTVRGELVDSLASIMDGIQTGRLRPIRRIVIETTGLADPAPVMQSVMGNPVIAQNFELDGVITVIDAVNGVSTLDRHQEAVKQVAVADRLIISKQSMADASQLAALKSRLAALNPRALIVDGDSEEAGTAAVLVNGLYDPATKIADVDRWLHDEMANDAEEHHHHDHGHNHHDDHHHSHEHHEHGRHHHHHDVNRHGDDIRSFSIIHDKPIDPMAIEMFIDLLRSAHGEKLLRMKAIVALSDNPDRPLVLHGVQSVFHPPQRLPKWPDGSDRRTRMVLITQGLEEAFVSDLFAAFTGQPRVDRPDRAALEDNPLAVPGLRM</sequence>
<dbReference type="RefSeq" id="WP_151044750.1">
    <property type="nucleotide sequence ID" value="NZ_VZUL01000002.1"/>
</dbReference>
<dbReference type="InterPro" id="IPR027417">
    <property type="entry name" value="P-loop_NTPase"/>
</dbReference>
<dbReference type="InterPro" id="IPR011629">
    <property type="entry name" value="CobW-like_C"/>
</dbReference>
<dbReference type="CDD" id="cd03112">
    <property type="entry name" value="CobW-like"/>
    <property type="match status" value="1"/>
</dbReference>
<dbReference type="Gene3D" id="3.40.50.300">
    <property type="entry name" value="P-loop containing nucleotide triphosphate hydrolases"/>
    <property type="match status" value="1"/>
</dbReference>
<protein>
    <submittedName>
        <fullName evidence="9">GTP-binding protein</fullName>
    </submittedName>
</protein>
<dbReference type="Pfam" id="PF02492">
    <property type="entry name" value="cobW"/>
    <property type="match status" value="1"/>
</dbReference>
<evidence type="ECO:0000259" key="8">
    <source>
        <dbReference type="SMART" id="SM00833"/>
    </source>
</evidence>
<evidence type="ECO:0000256" key="2">
    <source>
        <dbReference type="ARBA" id="ARBA00022801"/>
    </source>
</evidence>
<accession>A0A6A1TWE1</accession>
<evidence type="ECO:0000256" key="6">
    <source>
        <dbReference type="ARBA" id="ARBA00049117"/>
    </source>
</evidence>
<feature type="domain" description="CobW C-terminal" evidence="8">
    <location>
        <begin position="270"/>
        <end position="366"/>
    </location>
</feature>
<dbReference type="PANTHER" id="PTHR13748">
    <property type="entry name" value="COBW-RELATED"/>
    <property type="match status" value="1"/>
</dbReference>
<dbReference type="GO" id="GO:0016787">
    <property type="term" value="F:hydrolase activity"/>
    <property type="evidence" value="ECO:0007669"/>
    <property type="project" value="UniProtKB-KW"/>
</dbReference>